<dbReference type="EMBL" id="QGKV02000759">
    <property type="protein sequence ID" value="KAF3563265.1"/>
    <property type="molecule type" value="Genomic_DNA"/>
</dbReference>
<dbReference type="Proteomes" id="UP000266723">
    <property type="component" value="Unassembled WGS sequence"/>
</dbReference>
<comment type="caution">
    <text evidence="1">The sequence shown here is derived from an EMBL/GenBank/DDBJ whole genome shotgun (WGS) entry which is preliminary data.</text>
</comment>
<name>A0ABQ7CW82_BRACR</name>
<evidence type="ECO:0000313" key="1">
    <source>
        <dbReference type="EMBL" id="KAF3563265.1"/>
    </source>
</evidence>
<protein>
    <submittedName>
        <fullName evidence="1">Uncharacterized protein</fullName>
    </submittedName>
</protein>
<reference evidence="1 2" key="1">
    <citation type="journal article" date="2020" name="BMC Genomics">
        <title>Intraspecific diversification of the crop wild relative Brassica cretica Lam. using demographic model selection.</title>
        <authorList>
            <person name="Kioukis A."/>
            <person name="Michalopoulou V.A."/>
            <person name="Briers L."/>
            <person name="Pirintsos S."/>
            <person name="Studholme D.J."/>
            <person name="Pavlidis P."/>
            <person name="Sarris P.F."/>
        </authorList>
    </citation>
    <scope>NUCLEOTIDE SEQUENCE [LARGE SCALE GENOMIC DNA]</scope>
    <source>
        <strain evidence="2">cv. PFS-1207/04</strain>
    </source>
</reference>
<keyword evidence="2" id="KW-1185">Reference proteome</keyword>
<gene>
    <name evidence="1" type="ORF">DY000_02014593</name>
</gene>
<proteinExistence type="predicted"/>
<sequence length="362" mass="41130">MTLCRAFLEPGGSWACFPSEKHGLWMRFFINQRFYGFSSTKPKAGRTFVLEPGGWTDFRPRTRRVDGHSSWNPEDGWTFVLEPGGWMDLRPGTRRLVELLPRNLMVGFLEQCLPLSKPGSIFQCVVQLPLGRLTDGTRCVKFVNLEYRDASHSTFRRWVTRELFPRDSRSLLWTRGFNCWIMGSNETVVLFPNSEMLLGPKGRFWSLEAALDPEVTFRTRRLSKDPKVIWEPGDPEVVLNPEVPLDPEVVLSPEVSFGPGGFSAPGGRFEPGEVYLFQALRFFQDPETAWGPEGTVLRLPREDYSRYLFRFRILPLGSWPLSSSYVVFYFCRKSLTGLEGAGVGVMTQVQASLLSTSGEAGF</sequence>
<evidence type="ECO:0000313" key="2">
    <source>
        <dbReference type="Proteomes" id="UP000266723"/>
    </source>
</evidence>
<organism evidence="1 2">
    <name type="scientific">Brassica cretica</name>
    <name type="common">Mustard</name>
    <dbReference type="NCBI Taxonomy" id="69181"/>
    <lineage>
        <taxon>Eukaryota</taxon>
        <taxon>Viridiplantae</taxon>
        <taxon>Streptophyta</taxon>
        <taxon>Embryophyta</taxon>
        <taxon>Tracheophyta</taxon>
        <taxon>Spermatophyta</taxon>
        <taxon>Magnoliopsida</taxon>
        <taxon>eudicotyledons</taxon>
        <taxon>Gunneridae</taxon>
        <taxon>Pentapetalae</taxon>
        <taxon>rosids</taxon>
        <taxon>malvids</taxon>
        <taxon>Brassicales</taxon>
        <taxon>Brassicaceae</taxon>
        <taxon>Brassiceae</taxon>
        <taxon>Brassica</taxon>
    </lineage>
</organism>
<accession>A0ABQ7CW82</accession>